<accession>A0A7J6B8M2</accession>
<keyword evidence="2" id="KW-1185">Reference proteome</keyword>
<evidence type="ECO:0000313" key="1">
    <source>
        <dbReference type="EMBL" id="KAF4091286.1"/>
    </source>
</evidence>
<dbReference type="EMBL" id="JAAGNN010000003">
    <property type="protein sequence ID" value="KAF4091286.1"/>
    <property type="molecule type" value="Genomic_DNA"/>
</dbReference>
<dbReference type="Proteomes" id="UP000593565">
    <property type="component" value="Unassembled WGS sequence"/>
</dbReference>
<evidence type="ECO:0000313" key="2">
    <source>
        <dbReference type="Proteomes" id="UP000593565"/>
    </source>
</evidence>
<proteinExistence type="predicted"/>
<dbReference type="AlphaFoldDB" id="A0A7J6B8M2"/>
<comment type="caution">
    <text evidence="1">The sequence shown here is derived from an EMBL/GenBank/DDBJ whole genome shotgun (WGS) entry which is preliminary data.</text>
</comment>
<protein>
    <submittedName>
        <fullName evidence="1">Uncharacterized protein</fullName>
    </submittedName>
</protein>
<sequence length="111" mass="12876">MGCQSISGHNRSHIHALKTFRDANQPTCLWTGGGNQSTQRKPPKHREKLHIHRMEAVFESPTPESRQDSTLGEALWSMMAVHRKDLQYFHLEYFGGTSQRLKSFLDITLWR</sequence>
<reference evidence="1 2" key="1">
    <citation type="submission" date="2020-02" db="EMBL/GenBank/DDBJ databases">
        <title>A chromosome-scale genome assembly of the black bullhead catfish (Ameiurus melas).</title>
        <authorList>
            <person name="Wen M."/>
            <person name="Zham M."/>
            <person name="Cabau C."/>
            <person name="Klopp C."/>
            <person name="Donnadieu C."/>
            <person name="Roques C."/>
            <person name="Bouchez O."/>
            <person name="Lampietro C."/>
            <person name="Jouanno E."/>
            <person name="Herpin A."/>
            <person name="Louis A."/>
            <person name="Berthelot C."/>
            <person name="Parey E."/>
            <person name="Roest-Crollius H."/>
            <person name="Braasch I."/>
            <person name="Postlethwait J."/>
            <person name="Robinson-Rechavi M."/>
            <person name="Echchiki A."/>
            <person name="Begum T."/>
            <person name="Montfort J."/>
            <person name="Schartl M."/>
            <person name="Bobe J."/>
            <person name="Guiguen Y."/>
        </authorList>
    </citation>
    <scope>NUCLEOTIDE SEQUENCE [LARGE SCALE GENOMIC DNA]</scope>
    <source>
        <strain evidence="1">M_S1</strain>
        <tissue evidence="1">Blood</tissue>
    </source>
</reference>
<organism evidence="1 2">
    <name type="scientific">Ameiurus melas</name>
    <name type="common">Black bullhead</name>
    <name type="synonym">Silurus melas</name>
    <dbReference type="NCBI Taxonomy" id="219545"/>
    <lineage>
        <taxon>Eukaryota</taxon>
        <taxon>Metazoa</taxon>
        <taxon>Chordata</taxon>
        <taxon>Craniata</taxon>
        <taxon>Vertebrata</taxon>
        <taxon>Euteleostomi</taxon>
        <taxon>Actinopterygii</taxon>
        <taxon>Neopterygii</taxon>
        <taxon>Teleostei</taxon>
        <taxon>Ostariophysi</taxon>
        <taxon>Siluriformes</taxon>
        <taxon>Ictaluridae</taxon>
        <taxon>Ameiurus</taxon>
    </lineage>
</organism>
<name>A0A7J6B8M2_AMEME</name>
<gene>
    <name evidence="1" type="ORF">AMELA_G00035280</name>
</gene>